<feature type="compositionally biased region" description="Basic residues" evidence="8">
    <location>
        <begin position="871"/>
        <end position="883"/>
    </location>
</feature>
<feature type="compositionally biased region" description="Acidic residues" evidence="8">
    <location>
        <begin position="1305"/>
        <end position="1317"/>
    </location>
</feature>
<evidence type="ECO:0000256" key="8">
    <source>
        <dbReference type="SAM" id="MobiDB-lite"/>
    </source>
</evidence>
<feature type="compositionally biased region" description="Polar residues" evidence="8">
    <location>
        <begin position="782"/>
        <end position="800"/>
    </location>
</feature>
<feature type="region of interest" description="Disordered" evidence="8">
    <location>
        <begin position="246"/>
        <end position="271"/>
    </location>
</feature>
<feature type="region of interest" description="Disordered" evidence="8">
    <location>
        <begin position="933"/>
        <end position="986"/>
    </location>
</feature>
<feature type="compositionally biased region" description="Acidic residues" evidence="8">
    <location>
        <begin position="1350"/>
        <end position="1364"/>
    </location>
</feature>
<comment type="subcellular location">
    <subcellularLocation>
        <location evidence="1">Nucleus</location>
    </subcellularLocation>
</comment>
<proteinExistence type="predicted"/>
<dbReference type="GO" id="GO:0005634">
    <property type="term" value="C:nucleus"/>
    <property type="evidence" value="ECO:0007669"/>
    <property type="project" value="UniProtKB-SubCell"/>
</dbReference>
<feature type="region of interest" description="Disordered" evidence="8">
    <location>
        <begin position="2472"/>
        <end position="2491"/>
    </location>
</feature>
<evidence type="ECO:0000259" key="10">
    <source>
        <dbReference type="PROSITE" id="PS50917"/>
    </source>
</evidence>
<feature type="compositionally biased region" description="Polar residues" evidence="8">
    <location>
        <begin position="560"/>
        <end position="596"/>
    </location>
</feature>
<feature type="compositionally biased region" description="Low complexity" evidence="8">
    <location>
        <begin position="766"/>
        <end position="781"/>
    </location>
</feature>
<dbReference type="Gene3D" id="2.40.290.10">
    <property type="match status" value="1"/>
</dbReference>
<dbReference type="CDD" id="cd21543">
    <property type="entry name" value="SPOC_SHARP"/>
    <property type="match status" value="1"/>
</dbReference>
<organism evidence="13">
    <name type="scientific">Schistosoma curassoni</name>
    <dbReference type="NCBI Taxonomy" id="6186"/>
    <lineage>
        <taxon>Eukaryota</taxon>
        <taxon>Metazoa</taxon>
        <taxon>Spiralia</taxon>
        <taxon>Lophotrochozoa</taxon>
        <taxon>Platyhelminthes</taxon>
        <taxon>Trematoda</taxon>
        <taxon>Digenea</taxon>
        <taxon>Strigeidida</taxon>
        <taxon>Schistosomatoidea</taxon>
        <taxon>Schistosomatidae</taxon>
        <taxon>Schistosoma</taxon>
    </lineage>
</organism>
<feature type="region of interest" description="Disordered" evidence="8">
    <location>
        <begin position="118"/>
        <end position="140"/>
    </location>
</feature>
<feature type="compositionally biased region" description="Polar residues" evidence="8">
    <location>
        <begin position="2472"/>
        <end position="2486"/>
    </location>
</feature>
<accession>A0A183K360</accession>
<dbReference type="InterPro" id="IPR000504">
    <property type="entry name" value="RRM_dom"/>
</dbReference>
<dbReference type="WBParaSite" id="SCUD_0000942501-mRNA-1">
    <property type="protein sequence ID" value="SCUD_0000942501-mRNA-1"/>
    <property type="gene ID" value="SCUD_0000942501"/>
</dbReference>
<keyword evidence="12" id="KW-1185">Reference proteome</keyword>
<feature type="compositionally biased region" description="Low complexity" evidence="8">
    <location>
        <begin position="2061"/>
        <end position="2071"/>
    </location>
</feature>
<feature type="region of interest" description="Disordered" evidence="8">
    <location>
        <begin position="1746"/>
        <end position="1834"/>
    </location>
</feature>
<feature type="region of interest" description="Disordered" evidence="8">
    <location>
        <begin position="2053"/>
        <end position="2077"/>
    </location>
</feature>
<feature type="compositionally biased region" description="Low complexity" evidence="8">
    <location>
        <begin position="529"/>
        <end position="559"/>
    </location>
</feature>
<feature type="region of interest" description="Disordered" evidence="8">
    <location>
        <begin position="1004"/>
        <end position="1110"/>
    </location>
</feature>
<evidence type="ECO:0000259" key="9">
    <source>
        <dbReference type="PROSITE" id="PS50102"/>
    </source>
</evidence>
<feature type="region of interest" description="Disordered" evidence="8">
    <location>
        <begin position="498"/>
        <end position="623"/>
    </location>
</feature>
<feature type="compositionally biased region" description="Polar residues" evidence="8">
    <location>
        <begin position="1294"/>
        <end position="1303"/>
    </location>
</feature>
<feature type="region of interest" description="Disordered" evidence="8">
    <location>
        <begin position="418"/>
        <end position="450"/>
    </location>
</feature>
<gene>
    <name evidence="11" type="ORF">SCUD_LOCUS9425</name>
</gene>
<feature type="compositionally biased region" description="Polar residues" evidence="8">
    <location>
        <begin position="899"/>
        <end position="908"/>
    </location>
</feature>
<dbReference type="PROSITE" id="PS50917">
    <property type="entry name" value="SPOC"/>
    <property type="match status" value="1"/>
</dbReference>
<feature type="compositionally biased region" description="Basic and acidic residues" evidence="8">
    <location>
        <begin position="358"/>
        <end position="370"/>
    </location>
</feature>
<name>A0A183K360_9TREM</name>
<dbReference type="PROSITE" id="PS50102">
    <property type="entry name" value="RRM"/>
    <property type="match status" value="1"/>
</dbReference>
<feature type="region of interest" description="Disordered" evidence="8">
    <location>
        <begin position="871"/>
        <end position="908"/>
    </location>
</feature>
<dbReference type="FunFam" id="2.40.290.10:FF:000002">
    <property type="entry name" value="Spen family transcriptional repressor"/>
    <property type="match status" value="1"/>
</dbReference>
<feature type="region of interest" description="Disordered" evidence="8">
    <location>
        <begin position="1294"/>
        <end position="1375"/>
    </location>
</feature>
<evidence type="ECO:0000256" key="2">
    <source>
        <dbReference type="ARBA" id="ARBA00022884"/>
    </source>
</evidence>
<feature type="compositionally biased region" description="Polar residues" evidence="8">
    <location>
        <begin position="1454"/>
        <end position="1463"/>
    </location>
</feature>
<feature type="domain" description="RRM" evidence="9">
    <location>
        <begin position="34"/>
        <end position="155"/>
    </location>
</feature>
<evidence type="ECO:0000313" key="12">
    <source>
        <dbReference type="Proteomes" id="UP000279833"/>
    </source>
</evidence>
<feature type="compositionally biased region" description="Low complexity" evidence="8">
    <location>
        <begin position="1004"/>
        <end position="1024"/>
    </location>
</feature>
<dbReference type="Pfam" id="PF07744">
    <property type="entry name" value="SPOC"/>
    <property type="match status" value="1"/>
</dbReference>
<dbReference type="Proteomes" id="UP000279833">
    <property type="component" value="Unassembled WGS sequence"/>
</dbReference>
<keyword evidence="6" id="KW-0539">Nucleus</keyword>
<feature type="compositionally biased region" description="Low complexity" evidence="8">
    <location>
        <begin position="503"/>
        <end position="522"/>
    </location>
</feature>
<feature type="region of interest" description="Disordered" evidence="8">
    <location>
        <begin position="304"/>
        <end position="387"/>
    </location>
</feature>
<dbReference type="EMBL" id="UZAK01033230">
    <property type="protein sequence ID" value="VDP35581.1"/>
    <property type="molecule type" value="Genomic_DNA"/>
</dbReference>
<evidence type="ECO:0000256" key="6">
    <source>
        <dbReference type="ARBA" id="ARBA00023242"/>
    </source>
</evidence>
<dbReference type="STRING" id="6186.A0A183K360"/>
<feature type="compositionally biased region" description="Basic and acidic residues" evidence="8">
    <location>
        <begin position="1026"/>
        <end position="1037"/>
    </location>
</feature>
<evidence type="ECO:0000313" key="11">
    <source>
        <dbReference type="EMBL" id="VDP35581.1"/>
    </source>
</evidence>
<evidence type="ECO:0000256" key="5">
    <source>
        <dbReference type="ARBA" id="ARBA00023163"/>
    </source>
</evidence>
<feature type="compositionally biased region" description="Polar residues" evidence="8">
    <location>
        <begin position="439"/>
        <end position="450"/>
    </location>
</feature>
<feature type="region of interest" description="Disordered" evidence="8">
    <location>
        <begin position="1435"/>
        <end position="1474"/>
    </location>
</feature>
<dbReference type="SUPFAM" id="SSF100939">
    <property type="entry name" value="SPOC domain-like"/>
    <property type="match status" value="1"/>
</dbReference>
<feature type="compositionally biased region" description="Basic and acidic residues" evidence="8">
    <location>
        <begin position="733"/>
        <end position="754"/>
    </location>
</feature>
<dbReference type="InterPro" id="IPR012921">
    <property type="entry name" value="SPOC_C"/>
</dbReference>
<keyword evidence="5" id="KW-0804">Transcription</keyword>
<reference evidence="13" key="1">
    <citation type="submission" date="2016-06" db="UniProtKB">
        <authorList>
            <consortium name="WormBaseParasite"/>
        </authorList>
    </citation>
    <scope>IDENTIFICATION</scope>
</reference>
<feature type="compositionally biased region" description="Low complexity" evidence="8">
    <location>
        <begin position="966"/>
        <end position="979"/>
    </location>
</feature>
<reference evidence="11 12" key="2">
    <citation type="submission" date="2018-11" db="EMBL/GenBank/DDBJ databases">
        <authorList>
            <consortium name="Pathogen Informatics"/>
        </authorList>
    </citation>
    <scope>NUCLEOTIDE SEQUENCE [LARGE SCALE GENOMIC DNA]</scope>
    <source>
        <strain evidence="11">Dakar</strain>
        <strain evidence="12">Dakar, Senegal</strain>
    </source>
</reference>
<dbReference type="GO" id="GO:0003723">
    <property type="term" value="F:RNA binding"/>
    <property type="evidence" value="ECO:0007669"/>
    <property type="project" value="UniProtKB-UniRule"/>
</dbReference>
<feature type="region of interest" description="Disordered" evidence="8">
    <location>
        <begin position="731"/>
        <end position="836"/>
    </location>
</feature>
<feature type="compositionally biased region" description="Low complexity" evidence="8">
    <location>
        <begin position="1813"/>
        <end position="1826"/>
    </location>
</feature>
<dbReference type="InterPro" id="IPR016194">
    <property type="entry name" value="SPOC-like_C_dom_sf"/>
</dbReference>
<feature type="region of interest" description="Disordered" evidence="8">
    <location>
        <begin position="1210"/>
        <end position="1244"/>
    </location>
</feature>
<feature type="region of interest" description="Disordered" evidence="8">
    <location>
        <begin position="662"/>
        <end position="686"/>
    </location>
</feature>
<evidence type="ECO:0000313" key="13">
    <source>
        <dbReference type="WBParaSite" id="SCUD_0000942501-mRNA-1"/>
    </source>
</evidence>
<feature type="domain" description="SPOC" evidence="10">
    <location>
        <begin position="2681"/>
        <end position="2819"/>
    </location>
</feature>
<keyword evidence="3" id="KW-0805">Transcription regulation</keyword>
<dbReference type="InterPro" id="IPR010912">
    <property type="entry name" value="SPOC_met"/>
</dbReference>
<feature type="compositionally biased region" description="Low complexity" evidence="8">
    <location>
        <begin position="123"/>
        <end position="136"/>
    </location>
</feature>
<feature type="compositionally biased region" description="Basic and acidic residues" evidence="8">
    <location>
        <begin position="323"/>
        <end position="338"/>
    </location>
</feature>
<evidence type="ECO:0000256" key="1">
    <source>
        <dbReference type="ARBA" id="ARBA00004123"/>
    </source>
</evidence>
<sequence>MRGPIRAMNAHAREPLRLGGRPLSLAYTPSTPTTSLWISDLPPSLANLTDEELLHTLSQIAPIQEIALINRTDQSTRNQSTPLISTSPPHCAAYIKLNSTEHAIRLLTELRCSKRYSSPTPPITTTASSTTGITITGQNVKTSTRRPIAVDFASPRQSSIVTNLQLNASRSSLNSHRVRIISSSNTVDRWDSSNKTSNFQPPTASTAITTLTSKSTDCNSRNSSPGSVYPLTVHSALNTNTKTSYRTSTQTLTHHTSGLASNHNNQKNNLLSHPLTDVNKEVNEVKNSSNLFIEKQSEIISRECSNRNRLTKAPSIKSNHKSKSIDAHDNKRSDKLSERSSSSNCGQLKVHKSLSTGKLKENKSCRKTDSSHSSNTQSSKSADSYSSWLADTPSDSSFVQQPLRVMTVNSSVLSPIRSSAASSGGLSSPGGSSSSIIGNNNIRRTPNNGCETLPNGCQSEFIGPVPNHHSSLRLSASAQPLTHTPTVLTMSEFRVSPTPTACSVSASSGVSSGGPSFSSTNSSGGGSTGSSPLTSNNSTTNHFQSVVVSKSNSNSQIKVTSSSPSLKRNVSQSNGNDNSHCGNTNKSRTFSDSPSSLKLHLSSNPALASSSPGSNSPSCTSSTTPLTVSIKLTGINRSSQPSNLISPCSLSENTELFMSNHDKQSNDSLPLTPVSAPPLRCKTSRHTSIDPRRCNIGVEAPTVGGATNDITDWWSSGSPVYESMYDKIKRRTNKEAEERRQRQLESFSTREKNSKKQRKKEQSNKSPPQSNINNNVPISSPDSFSNEQCGKINNTFSLSGKSHHSINSKCKLDANRSSNKKHSNRQKSDTVSMHSFLSDSSHLSQWHSTHIHTDKICNDTSGSHLFSRRMSRNLNSRNKRRRSIVSSLSSSLSSEGECHSNSPPETLTRLSLGMRFPVSATYHECIRPNKPSTAASAAAVSNRKWSNHHLSDNDDDGGEDDDDDALSQLSSSLSCSTNDSKLDPSNLTKRKLHFSTNKLNQLKNTNFSSFNSSNPFSRNNNNNNYDIDHHRSGEPNKKSISLSTALEWKDTGKKSKSHNKQNNKCSKQLPSTNDNDRHKSSEKLSFVNSGLLKRQRNEVLSPRPTTTDLHPNKRKRVLTTLQKNIGENDCSNQIYNHTNHHRHFTSPKHHHSTYRKQHIHSPKPYFSDDGTILDSEAEDVKGSFISCSDSVSHTTGTSDHHSMKDSYLHHRGDRQMSSPVHSETDESNVFGLDSHIHSPNSSRCHSDYISRKQKKCLSNLCTMNTTTASTLQSRDADGDSAFDALLDSDRFSANSKSTISTEPMEQCELDEDDDDDANSPCLKFTDGEDDDEWRSGIASSSPNPVHLEFDDGDDDDDDDDEGCELLDSKPEPNTVTYQSDSFVEKLSNSIMESSDEEKPQDTTLRLQSSISMNNQHSLSSCSSCGTGEKKVDSSFNVSINDNDNDNHDKLNRCDSPTLSNKMSPTGGDQHLHSDEQLSIKPETTNKQPLSSVMIEEISIKVPSPNPTESKSNKAENCSPPLLQTIVVSQYSTVHSFESNNVPSLSNNHDDVDHSNATGAISSFKPSAENVTNNDSSTAYITSLNNTVDSLKTNLSYSTHSEITVVNETSLAKEITTKLSPKNDIFHQISCVPTSIIFTQSTSSVSPHDSVSFSSVCTFPKLINSPLILDNKPVNYKACEKSPETVIQVDHTVPRQTCLSNVKPMTSISSSMSLNSQPTEVHDITRYVQSVIERVKAERVEENQQAAAAAAHCHHSTHHPATSSMSVPTSTLSTTSMNQTPKVYNEQNTLPGMASPHNRRSYSGQRRSLLVTVSTCSPSKTNSSSRSAKLVSPNAHMSGHPVATCSVDLPSVHVPNPTIPCTSGLLHPKISSDLQLPSIPGVNACAPLNLPVGQVNSTRVTRQSCGTLDGSQTSLKRSDICHSNLDTSTALPVNHASRRQRRSESKAISNTVPVLNDTTVFSFSTPTVLTSSTVVNPTLIPVSCAPSTLSTKSTEPIIPSHSVITTSCSQIAHSGATLSSADCVQKMKSCNIHTSVDPYEPNFDEESPVGFNPAQLHHHRSSPSLCPSPTSTHQTRKTPCTTAENMTTTNFQSLPSTTVVVASSSPINSSPGLVVLDTKSIRHPEIISCTTTAPLSVSESSVLNVPPATFCVTSSHEPIVAAVTIPTGKTSNLGKNDSRNPINIGTGSAVLNTLLAALQLIPGSQVTVTGPAAAAGVVGNNNSRTISAATITLPVNAAQQAAANIKAAVLSVTNPNNNQGKAANITWNQQDSLNINKNTTESTHNETKVSHGIFTPPVCVTSANLTNTAHNNRLTTATHQLNTTPVVSTCSVAQLPFNNNIYVNSNINNTSYQHPKILQSGCTMSESVTAITTTTSQLYPLQTAMESAPVRPHLASATTVTNSTIASNSNSISTTCDQLLNSAPVFASCGKYTSVTPTPISQHSSLVSHSQQNNNICTTKQSFVPPSSPIVTNGTSHPQITSRTVSNAPPPPTSPVVLGRNSAVSPLANPVLQTLIDRLGGNVEPSVAIALFHAALNGSNMRRNLNDNTTDTQVNPYLRHVAQQFLDNRGCSGPVKPSIPISHSESQVHSASSICAKSLSPSLTMQHIPVTNITYSSSPHRPPASGLPFVSPVLINPVDPDIIQVDPSSNNIISPPVVSSRLPGSDPPPINNITTNSDAQSWNTLGSSYPLVWQGRLSLKNMETRVALHFVQGNHNLLNACMTLLASGGGGQPQFSLITSGGPLRIVQRMRLEPAQLEGVQRKLNQEGASCACLALPAGSSPVELAQQTQILNENFIRYMQEKMAAGIINVGHPDYQQVG</sequence>
<evidence type="ECO:0000256" key="4">
    <source>
        <dbReference type="ARBA" id="ARBA00023054"/>
    </source>
</evidence>
<keyword evidence="2 7" id="KW-0694">RNA-binding</keyword>
<evidence type="ECO:0000256" key="3">
    <source>
        <dbReference type="ARBA" id="ARBA00023015"/>
    </source>
</evidence>
<feature type="compositionally biased region" description="Low complexity" evidence="8">
    <location>
        <begin position="418"/>
        <end position="438"/>
    </location>
</feature>
<feature type="compositionally biased region" description="Low complexity" evidence="8">
    <location>
        <begin position="599"/>
        <end position="623"/>
    </location>
</feature>
<evidence type="ECO:0000256" key="7">
    <source>
        <dbReference type="PROSITE-ProRule" id="PRU00176"/>
    </source>
</evidence>
<keyword evidence="4" id="KW-0175">Coiled coil</keyword>
<protein>
    <submittedName>
        <fullName evidence="13">RRM domain-containing protein</fullName>
    </submittedName>
</protein>
<feature type="compositionally biased region" description="Polar residues" evidence="8">
    <location>
        <begin position="1764"/>
        <end position="1789"/>
    </location>
</feature>
<feature type="compositionally biased region" description="Low complexity" evidence="8">
    <location>
        <begin position="371"/>
        <end position="381"/>
    </location>
</feature>
<feature type="compositionally biased region" description="Acidic residues" evidence="8">
    <location>
        <begin position="953"/>
        <end position="965"/>
    </location>
</feature>